<reference evidence="6" key="3">
    <citation type="journal article" date="2023" name="Int. J. Syst. Evol. Microbiol.">
        <title>Sellimonas catena sp. nov., isolated from human faeces.</title>
        <authorList>
            <person name="Hisatomi A."/>
            <person name="Ohkuma M."/>
            <person name="Sakamoto M."/>
        </authorList>
    </citation>
    <scope>NUCLEOTIDE SEQUENCE</scope>
    <source>
        <strain evidence="6">18CBH55</strain>
    </source>
</reference>
<dbReference type="InterPro" id="IPR011010">
    <property type="entry name" value="DNA_brk_join_enz"/>
</dbReference>
<dbReference type="Proteomes" id="UP001145094">
    <property type="component" value="Unassembled WGS sequence"/>
</dbReference>
<comment type="caution">
    <text evidence="6">The sequence shown here is derived from an EMBL/GenBank/DDBJ whole genome shotgun (WGS) entry which is preliminary data.</text>
</comment>
<keyword evidence="1 3" id="KW-0238">DNA-binding</keyword>
<dbReference type="EMBL" id="BSCH01000003">
    <property type="protein sequence ID" value="GLG89124.1"/>
    <property type="molecule type" value="Genomic_DNA"/>
</dbReference>
<dbReference type="InterPro" id="IPR010998">
    <property type="entry name" value="Integrase_recombinase_N"/>
</dbReference>
<dbReference type="InterPro" id="IPR002104">
    <property type="entry name" value="Integrase_catalytic"/>
</dbReference>
<name>A0A9W6CAS0_9FIRM</name>
<dbReference type="AlphaFoldDB" id="A0A9W6CAS0"/>
<keyword evidence="2" id="KW-0233">DNA recombination</keyword>
<dbReference type="SUPFAM" id="SSF56349">
    <property type="entry name" value="DNA breaking-rejoining enzymes"/>
    <property type="match status" value="1"/>
</dbReference>
<dbReference type="Gene3D" id="1.10.150.130">
    <property type="match status" value="1"/>
</dbReference>
<dbReference type="Pfam" id="PF00589">
    <property type="entry name" value="Phage_integrase"/>
    <property type="match status" value="1"/>
</dbReference>
<evidence type="ECO:0000313" key="6">
    <source>
        <dbReference type="EMBL" id="GLG89124.1"/>
    </source>
</evidence>
<feature type="domain" description="Tyr recombinase" evidence="4">
    <location>
        <begin position="165"/>
        <end position="339"/>
    </location>
</feature>
<dbReference type="GO" id="GO:0015074">
    <property type="term" value="P:DNA integration"/>
    <property type="evidence" value="ECO:0007669"/>
    <property type="project" value="InterPro"/>
</dbReference>
<sequence length="356" mass="40831">MPTAKKLPSGSWRCQVFSHTEAVKQPDGTLKSKRIYKSFTCDDTTAKGKRKAEQMAADWAAQKESYKPSAMTVGEAIDKYIKARSSILSPGTIREYKRTRRKDMQGIMNIKLEKLTQEQVQTEINQEALTHAPKTVRNMHGLLSSTLQVYRPAFRLNTTLPKKVRTKLTLPSEDDIKRLMELVEGTELEIPVLLAAFGPMRRGEIAALDSDHVRGNIVHVEYALALDENRKWIKKAPKSISGNRYIEYPDFVAEKLQGIKGKITPLYPNQITDRFCKLLKRSDLPHFRFHDLRHYSASIQHALGIPDSYIMARGGWGDDRVLKEIYRHALEEKEKEMNRIANDHFEKLCNTKHNTK</sequence>
<dbReference type="GO" id="GO:0006310">
    <property type="term" value="P:DNA recombination"/>
    <property type="evidence" value="ECO:0007669"/>
    <property type="project" value="UniProtKB-KW"/>
</dbReference>
<evidence type="ECO:0000256" key="1">
    <source>
        <dbReference type="ARBA" id="ARBA00023125"/>
    </source>
</evidence>
<organism evidence="6 7">
    <name type="scientific">Sellimonas catena</name>
    <dbReference type="NCBI Taxonomy" id="2994035"/>
    <lineage>
        <taxon>Bacteria</taxon>
        <taxon>Bacillati</taxon>
        <taxon>Bacillota</taxon>
        <taxon>Clostridia</taxon>
        <taxon>Lachnospirales</taxon>
        <taxon>Lachnospiraceae</taxon>
        <taxon>Sellimonas</taxon>
    </lineage>
</organism>
<accession>A0A9W6CAS0</accession>
<evidence type="ECO:0000313" key="7">
    <source>
        <dbReference type="Proteomes" id="UP001145094"/>
    </source>
</evidence>
<evidence type="ECO:0000259" key="5">
    <source>
        <dbReference type="PROSITE" id="PS51900"/>
    </source>
</evidence>
<gene>
    <name evidence="6" type="ORF">Selli2_05510</name>
</gene>
<dbReference type="Gene3D" id="1.10.443.10">
    <property type="entry name" value="Intergrase catalytic core"/>
    <property type="match status" value="1"/>
</dbReference>
<dbReference type="PROSITE" id="PS51900">
    <property type="entry name" value="CB"/>
    <property type="match status" value="1"/>
</dbReference>
<dbReference type="InterPro" id="IPR044068">
    <property type="entry name" value="CB"/>
</dbReference>
<evidence type="ECO:0000256" key="3">
    <source>
        <dbReference type="PROSITE-ProRule" id="PRU01248"/>
    </source>
</evidence>
<dbReference type="GO" id="GO:0003677">
    <property type="term" value="F:DNA binding"/>
    <property type="evidence" value="ECO:0007669"/>
    <property type="project" value="UniProtKB-UniRule"/>
</dbReference>
<dbReference type="PROSITE" id="PS51898">
    <property type="entry name" value="TYR_RECOMBINASE"/>
    <property type="match status" value="1"/>
</dbReference>
<dbReference type="RefSeq" id="WP_281844415.1">
    <property type="nucleotide sequence ID" value="NZ_BSCH01000003.1"/>
</dbReference>
<reference evidence="6" key="2">
    <citation type="submission" date="2022-11" db="EMBL/GenBank/DDBJ databases">
        <title>Draft genome sequence of Sellimonas catena strain 18CBH55.</title>
        <authorList>
            <person name="Hisatomi A."/>
            <person name="Ohkuma M."/>
            <person name="Sakamoto M."/>
        </authorList>
    </citation>
    <scope>NUCLEOTIDE SEQUENCE</scope>
    <source>
        <strain evidence="6">18CBH55</strain>
    </source>
</reference>
<dbReference type="InterPro" id="IPR013762">
    <property type="entry name" value="Integrase-like_cat_sf"/>
</dbReference>
<dbReference type="CDD" id="cd01189">
    <property type="entry name" value="INT_ICEBs1_C_like"/>
    <property type="match status" value="1"/>
</dbReference>
<evidence type="ECO:0000259" key="4">
    <source>
        <dbReference type="PROSITE" id="PS51898"/>
    </source>
</evidence>
<evidence type="ECO:0000256" key="2">
    <source>
        <dbReference type="ARBA" id="ARBA00023172"/>
    </source>
</evidence>
<feature type="domain" description="Core-binding (CB)" evidence="5">
    <location>
        <begin position="71"/>
        <end position="151"/>
    </location>
</feature>
<proteinExistence type="predicted"/>
<reference evidence="6" key="1">
    <citation type="submission" date="2022-11" db="EMBL/GenBank/DDBJ databases">
        <title>Draft genome sequence of Sellimonas catena strain 18CBH55.</title>
        <authorList>
            <person name="Atsushi H."/>
            <person name="Moriya O."/>
            <person name="Mitsuo S."/>
        </authorList>
    </citation>
    <scope>NUCLEOTIDE SEQUENCE</scope>
    <source>
        <strain evidence="6">18CBH55</strain>
    </source>
</reference>
<protein>
    <submittedName>
        <fullName evidence="6">Site-specific integrase</fullName>
    </submittedName>
</protein>